<dbReference type="AlphaFoldDB" id="A0A1M6RLT2"/>
<reference evidence="7 8" key="1">
    <citation type="submission" date="2016-11" db="EMBL/GenBank/DDBJ databases">
        <authorList>
            <person name="Jaros S."/>
            <person name="Januszkiewicz K."/>
            <person name="Wedrychowicz H."/>
        </authorList>
    </citation>
    <scope>NUCLEOTIDE SEQUENCE [LARGE SCALE GENOMIC DNA]</scope>
    <source>
        <strain evidence="7 8">DSM 43832</strain>
    </source>
</reference>
<dbReference type="Proteomes" id="UP000184363">
    <property type="component" value="Unassembled WGS sequence"/>
</dbReference>
<dbReference type="InterPro" id="IPR009057">
    <property type="entry name" value="Homeodomain-like_sf"/>
</dbReference>
<dbReference type="PRINTS" id="PR01590">
    <property type="entry name" value="HTHFIS"/>
</dbReference>
<dbReference type="Gene3D" id="3.30.450.40">
    <property type="match status" value="1"/>
</dbReference>
<keyword evidence="2" id="KW-0067">ATP-binding</keyword>
<evidence type="ECO:0000256" key="3">
    <source>
        <dbReference type="ARBA" id="ARBA00023015"/>
    </source>
</evidence>
<dbReference type="PANTHER" id="PTHR32071:SF122">
    <property type="entry name" value="SIGMA FACTOR"/>
    <property type="match status" value="1"/>
</dbReference>
<keyword evidence="4" id="KW-0238">DNA-binding</keyword>
<keyword evidence="3" id="KW-0805">Transcription regulation</keyword>
<dbReference type="InterPro" id="IPR058031">
    <property type="entry name" value="AAA_lid_NorR"/>
</dbReference>
<dbReference type="Gene3D" id="1.10.10.60">
    <property type="entry name" value="Homeodomain-like"/>
    <property type="match status" value="1"/>
</dbReference>
<name>A0A1M6RLT2_PSETH</name>
<keyword evidence="8" id="KW-1185">Reference proteome</keyword>
<dbReference type="InterPro" id="IPR003018">
    <property type="entry name" value="GAF"/>
</dbReference>
<dbReference type="InterPro" id="IPR002078">
    <property type="entry name" value="Sigma_54_int"/>
</dbReference>
<dbReference type="Pfam" id="PF02954">
    <property type="entry name" value="HTH_8"/>
    <property type="match status" value="1"/>
</dbReference>
<evidence type="ECO:0000313" key="8">
    <source>
        <dbReference type="Proteomes" id="UP000184363"/>
    </source>
</evidence>
<dbReference type="Pfam" id="PF25601">
    <property type="entry name" value="AAA_lid_14"/>
    <property type="match status" value="1"/>
</dbReference>
<evidence type="ECO:0000256" key="2">
    <source>
        <dbReference type="ARBA" id="ARBA00022840"/>
    </source>
</evidence>
<accession>A0A1M6RLT2</accession>
<dbReference type="EMBL" id="FRAP01000005">
    <property type="protein sequence ID" value="SHK33461.1"/>
    <property type="molecule type" value="Genomic_DNA"/>
</dbReference>
<gene>
    <name evidence="7" type="ORF">SAMN05443637_10561</name>
</gene>
<organism evidence="7 8">
    <name type="scientific">Pseudonocardia thermophila</name>
    <dbReference type="NCBI Taxonomy" id="1848"/>
    <lineage>
        <taxon>Bacteria</taxon>
        <taxon>Bacillati</taxon>
        <taxon>Actinomycetota</taxon>
        <taxon>Actinomycetes</taxon>
        <taxon>Pseudonocardiales</taxon>
        <taxon>Pseudonocardiaceae</taxon>
        <taxon>Pseudonocardia</taxon>
    </lineage>
</organism>
<evidence type="ECO:0000256" key="1">
    <source>
        <dbReference type="ARBA" id="ARBA00022741"/>
    </source>
</evidence>
<dbReference type="GO" id="GO:0005524">
    <property type="term" value="F:ATP binding"/>
    <property type="evidence" value="ECO:0007669"/>
    <property type="project" value="UniProtKB-KW"/>
</dbReference>
<dbReference type="GO" id="GO:0043565">
    <property type="term" value="F:sequence-specific DNA binding"/>
    <property type="evidence" value="ECO:0007669"/>
    <property type="project" value="InterPro"/>
</dbReference>
<keyword evidence="5" id="KW-0804">Transcription</keyword>
<evidence type="ECO:0000259" key="6">
    <source>
        <dbReference type="PROSITE" id="PS50045"/>
    </source>
</evidence>
<evidence type="ECO:0000256" key="4">
    <source>
        <dbReference type="ARBA" id="ARBA00023125"/>
    </source>
</evidence>
<protein>
    <submittedName>
        <fullName evidence="7">Transcriptional regulator of acetoin/glycerol metabolism</fullName>
    </submittedName>
</protein>
<dbReference type="InterPro" id="IPR027417">
    <property type="entry name" value="P-loop_NTPase"/>
</dbReference>
<proteinExistence type="predicted"/>
<evidence type="ECO:0000313" key="7">
    <source>
        <dbReference type="EMBL" id="SHK33461.1"/>
    </source>
</evidence>
<dbReference type="Gene3D" id="1.10.8.60">
    <property type="match status" value="1"/>
</dbReference>
<dbReference type="InterPro" id="IPR029016">
    <property type="entry name" value="GAF-like_dom_sf"/>
</dbReference>
<dbReference type="STRING" id="1848.SAMN05443637_10561"/>
<dbReference type="Gene3D" id="3.40.50.300">
    <property type="entry name" value="P-loop containing nucleotide triphosphate hydrolases"/>
    <property type="match status" value="1"/>
</dbReference>
<dbReference type="PROSITE" id="PS50045">
    <property type="entry name" value="SIGMA54_INTERACT_4"/>
    <property type="match status" value="1"/>
</dbReference>
<dbReference type="InterPro" id="IPR002197">
    <property type="entry name" value="HTH_Fis"/>
</dbReference>
<keyword evidence="1" id="KW-0547">Nucleotide-binding</keyword>
<dbReference type="GO" id="GO:0006355">
    <property type="term" value="P:regulation of DNA-templated transcription"/>
    <property type="evidence" value="ECO:0007669"/>
    <property type="project" value="InterPro"/>
</dbReference>
<evidence type="ECO:0000256" key="5">
    <source>
        <dbReference type="ARBA" id="ARBA00023163"/>
    </source>
</evidence>
<sequence length="582" mass="62784">MLTSDRRTRVAAARARFLSSEPVPDSVVRDTVLTSWRRCRMAGVDISAPEVPYANDVDLRGKLVRCASPVLDRLQERLTDLPVTAALTDEKGRLLDRRDTGQDLARTWDRVYFAPGFSYAEAHAGTNGVGTALEEGRPVFVMGPEHFTERSSQFACAGAPIRNPLTRRIEGVINLSCLTEYAHPMMAVLAQEAAHDIEQLLLEDGSERQRAVLGTFLAVSRRSSAAVMAVCGDSVMMNERASSLLTPADQALVRSMATDLRLDDPSLPLQMSLVDGRWARVHCHPVVRGTALAGAVFELQVTEARPRLSPARSGPALALPGVVGRSPLWLKAAAEARDAARRAEPLLLIGEAGTGKLALAKGAHQDVRTAGRFLLIECDGPEHPPLVDTVAPTPGLTVVLRHLDRLPAEHLPAVDSLLTDLLGASPKPWVVATVGADGTVPTALLHHFTADATVPPLRHRMDDLEALVGALMRRQAPGRRESCSEDAMRVLARNAWPGNVAELRDVLAAAMRQRPAGVIRSEDLPASCRTTSRRVLSPMEALERDAIVRALADAGGNKRVAAAALGISRSSLYRKMHTYGIV</sequence>
<dbReference type="PANTHER" id="PTHR32071">
    <property type="entry name" value="TRANSCRIPTIONAL REGULATORY PROTEIN"/>
    <property type="match status" value="1"/>
</dbReference>
<feature type="domain" description="Sigma-54 factor interaction" evidence="6">
    <location>
        <begin position="322"/>
        <end position="512"/>
    </location>
</feature>
<dbReference type="Pfam" id="PF01590">
    <property type="entry name" value="GAF"/>
    <property type="match status" value="1"/>
</dbReference>
<dbReference type="SUPFAM" id="SSF46689">
    <property type="entry name" value="Homeodomain-like"/>
    <property type="match status" value="1"/>
</dbReference>
<dbReference type="SUPFAM" id="SSF52540">
    <property type="entry name" value="P-loop containing nucleoside triphosphate hydrolases"/>
    <property type="match status" value="1"/>
</dbReference>